<dbReference type="Proteomes" id="UP000092634">
    <property type="component" value="Unassembled WGS sequence"/>
</dbReference>
<name>A0A1E8PMR0_9BURK</name>
<protein>
    <submittedName>
        <fullName evidence="1">Uncharacterized protein</fullName>
    </submittedName>
</protein>
<organism evidence="1 2">
    <name type="scientific">Janthinobacterium lividum</name>
    <dbReference type="NCBI Taxonomy" id="29581"/>
    <lineage>
        <taxon>Bacteria</taxon>
        <taxon>Pseudomonadati</taxon>
        <taxon>Pseudomonadota</taxon>
        <taxon>Betaproteobacteria</taxon>
        <taxon>Burkholderiales</taxon>
        <taxon>Oxalobacteraceae</taxon>
        <taxon>Janthinobacterium</taxon>
    </lineage>
</organism>
<proteinExistence type="predicted"/>
<accession>A0A1E8PMR0</accession>
<dbReference type="AlphaFoldDB" id="A0A1E8PMR0"/>
<gene>
    <name evidence="1" type="ORF">BA896_023355</name>
</gene>
<evidence type="ECO:0000313" key="1">
    <source>
        <dbReference type="EMBL" id="OFJ47598.1"/>
    </source>
</evidence>
<dbReference type="EMBL" id="MAQB02000003">
    <property type="protein sequence ID" value="OFJ47598.1"/>
    <property type="molecule type" value="Genomic_DNA"/>
</dbReference>
<evidence type="ECO:0000313" key="2">
    <source>
        <dbReference type="Proteomes" id="UP000092634"/>
    </source>
</evidence>
<reference evidence="1 2" key="1">
    <citation type="submission" date="2016-10" db="EMBL/GenBank/DDBJ databases">
        <title>Updated version of Genome Assembly of Janthinobacterium lividum ERGS5:01.</title>
        <authorList>
            <person name="Kumar R."/>
            <person name="Acharya V."/>
            <person name="Singh D."/>
        </authorList>
    </citation>
    <scope>NUCLEOTIDE SEQUENCE [LARGE SCALE GENOMIC DNA]</scope>
    <source>
        <strain evidence="1 2">ERGS5:01</strain>
    </source>
</reference>
<sequence length="113" mass="12476">MRDLLDELALLLKGSNMRALAVMERIELMHGGAHLADLSASVARLDSPLRAVIASNYVRSFHEPCQYCTGQGLLREAQRLRRNGSPLAADTQLYLAKAQGVDVSVRNLHIKTH</sequence>
<comment type="caution">
    <text evidence="1">The sequence shown here is derived from an EMBL/GenBank/DDBJ whole genome shotgun (WGS) entry which is preliminary data.</text>
</comment>